<keyword evidence="2" id="KW-0472">Membrane</keyword>
<dbReference type="Proteomes" id="UP001500879">
    <property type="component" value="Unassembled WGS sequence"/>
</dbReference>
<evidence type="ECO:0000313" key="3">
    <source>
        <dbReference type="EMBL" id="GAA0419987.1"/>
    </source>
</evidence>
<evidence type="ECO:0000256" key="2">
    <source>
        <dbReference type="SAM" id="Phobius"/>
    </source>
</evidence>
<evidence type="ECO:0008006" key="5">
    <source>
        <dbReference type="Google" id="ProtNLM"/>
    </source>
</evidence>
<protein>
    <recommendedName>
        <fullName evidence="5">Secreted protein</fullName>
    </recommendedName>
</protein>
<dbReference type="RefSeq" id="WP_344027541.1">
    <property type="nucleotide sequence ID" value="NZ_BAAABX010000050.1"/>
</dbReference>
<feature type="transmembrane region" description="Helical" evidence="2">
    <location>
        <begin position="32"/>
        <end position="51"/>
    </location>
</feature>
<evidence type="ECO:0000256" key="1">
    <source>
        <dbReference type="SAM" id="MobiDB-lite"/>
    </source>
</evidence>
<keyword evidence="2" id="KW-0812">Transmembrane</keyword>
<comment type="caution">
    <text evidence="3">The sequence shown here is derived from an EMBL/GenBank/DDBJ whole genome shotgun (WGS) entry which is preliminary data.</text>
</comment>
<sequence length="270" mass="27803">MTTEAERVRTVMPPPPAYPPSPPPAPPARRSAAAAAVCAVLGLGLVAGAAVGGRLTAPPSRTAAEAAYERGGTLWSDVPVDELFPRTVHAPDAGPGGASRDWTRLGVAPDGDCAPGLDPALAAALRPAGCRRLLRATYADATSTTVTTVGLLITGTDRAGMRALRSRVAAGRLDTRTDMLPRPYAPPGTVADRFGDAQRASWWLAVRDDLPLVVWSVTGFADGRTGTPLQPAARAVAPDAASDVAQAGLGHDARALAARIESAFRAAVRR</sequence>
<name>A0ABP3IRR0_9ACTN</name>
<evidence type="ECO:0000313" key="4">
    <source>
        <dbReference type="Proteomes" id="UP001500879"/>
    </source>
</evidence>
<keyword evidence="4" id="KW-1185">Reference proteome</keyword>
<proteinExistence type="predicted"/>
<dbReference type="EMBL" id="BAAABX010000050">
    <property type="protein sequence ID" value="GAA0419987.1"/>
    <property type="molecule type" value="Genomic_DNA"/>
</dbReference>
<gene>
    <name evidence="3" type="ORF">GCM10010357_46680</name>
</gene>
<organism evidence="3 4">
    <name type="scientific">Streptomyces luteireticuli</name>
    <dbReference type="NCBI Taxonomy" id="173858"/>
    <lineage>
        <taxon>Bacteria</taxon>
        <taxon>Bacillati</taxon>
        <taxon>Actinomycetota</taxon>
        <taxon>Actinomycetes</taxon>
        <taxon>Kitasatosporales</taxon>
        <taxon>Streptomycetaceae</taxon>
        <taxon>Streptomyces</taxon>
    </lineage>
</organism>
<feature type="compositionally biased region" description="Pro residues" evidence="1">
    <location>
        <begin position="12"/>
        <end position="27"/>
    </location>
</feature>
<keyword evidence="2" id="KW-1133">Transmembrane helix</keyword>
<accession>A0ABP3IRR0</accession>
<reference evidence="4" key="1">
    <citation type="journal article" date="2019" name="Int. J. Syst. Evol. Microbiol.">
        <title>The Global Catalogue of Microorganisms (GCM) 10K type strain sequencing project: providing services to taxonomists for standard genome sequencing and annotation.</title>
        <authorList>
            <consortium name="The Broad Institute Genomics Platform"/>
            <consortium name="The Broad Institute Genome Sequencing Center for Infectious Disease"/>
            <person name="Wu L."/>
            <person name="Ma J."/>
        </authorList>
    </citation>
    <scope>NUCLEOTIDE SEQUENCE [LARGE SCALE GENOMIC DNA]</scope>
    <source>
        <strain evidence="4">JCM 4788</strain>
    </source>
</reference>
<feature type="region of interest" description="Disordered" evidence="1">
    <location>
        <begin position="1"/>
        <end position="29"/>
    </location>
</feature>